<dbReference type="SUPFAM" id="SSF64288">
    <property type="entry name" value="Chorismate lyase-like"/>
    <property type="match status" value="1"/>
</dbReference>
<evidence type="ECO:0000313" key="2">
    <source>
        <dbReference type="Proteomes" id="UP000261032"/>
    </source>
</evidence>
<dbReference type="RefSeq" id="WP_009008561.1">
    <property type="nucleotide sequence ID" value="NZ_CAXMZF010000001.1"/>
</dbReference>
<dbReference type="InterPro" id="IPR028978">
    <property type="entry name" value="Chorismate_lyase_/UTRA_dom_sf"/>
</dbReference>
<proteinExistence type="predicted"/>
<comment type="caution">
    <text evidence="1">The sequence shown here is derived from an EMBL/GenBank/DDBJ whole genome shotgun (WGS) entry which is preliminary data.</text>
</comment>
<dbReference type="Gene3D" id="3.40.1410.10">
    <property type="entry name" value="Chorismate lyase-like"/>
    <property type="match status" value="1"/>
</dbReference>
<protein>
    <submittedName>
        <fullName evidence="1">Uncharacterized protein</fullName>
    </submittedName>
</protein>
<organism evidence="1 2">
    <name type="scientific">Thomasclavelia ramosa</name>
    <dbReference type="NCBI Taxonomy" id="1547"/>
    <lineage>
        <taxon>Bacteria</taxon>
        <taxon>Bacillati</taxon>
        <taxon>Bacillota</taxon>
        <taxon>Erysipelotrichia</taxon>
        <taxon>Erysipelotrichales</taxon>
        <taxon>Coprobacillaceae</taxon>
        <taxon>Thomasclavelia</taxon>
    </lineage>
</organism>
<evidence type="ECO:0000313" key="1">
    <source>
        <dbReference type="EMBL" id="RGD86885.1"/>
    </source>
</evidence>
<dbReference type="EMBL" id="QUSL01000003">
    <property type="protein sequence ID" value="RGD86885.1"/>
    <property type="molecule type" value="Genomic_DNA"/>
</dbReference>
<name>A0A3E3EG47_9FIRM</name>
<gene>
    <name evidence="1" type="ORF">DXB93_03470</name>
</gene>
<dbReference type="Proteomes" id="UP000261032">
    <property type="component" value="Unassembled WGS sequence"/>
</dbReference>
<accession>A0A3E3EG47</accession>
<reference evidence="1 2" key="1">
    <citation type="submission" date="2018-08" db="EMBL/GenBank/DDBJ databases">
        <title>A genome reference for cultivated species of the human gut microbiota.</title>
        <authorList>
            <person name="Zou Y."/>
            <person name="Xue W."/>
            <person name="Luo G."/>
        </authorList>
    </citation>
    <scope>NUCLEOTIDE SEQUENCE [LARGE SCALE GENOMIC DNA]</scope>
    <source>
        <strain evidence="1 2">OM06-4</strain>
    </source>
</reference>
<dbReference type="AlphaFoldDB" id="A0A3E3EG47"/>
<sequence length="102" mass="12015">MLSPQAELYSAYDSKCLKIELTYCLGSEPYIHKIHYLPKKLVLDEKIEAENFSIYRFLHQNNCKICFVKIKKPFGTRAFFNICILYGKTNTIIDIWDTFIIP</sequence>